<name>A0A2A9CPE2_9ACTN</name>
<dbReference type="AlphaFoldDB" id="A0A2A9CPE2"/>
<evidence type="ECO:0000313" key="2">
    <source>
        <dbReference type="Proteomes" id="UP000226079"/>
    </source>
</evidence>
<comment type="caution">
    <text evidence="1">The sequence shown here is derived from an EMBL/GenBank/DDBJ whole genome shotgun (WGS) entry which is preliminary data.</text>
</comment>
<organism evidence="1 2">
    <name type="scientific">Propionicimonas paludicola</name>
    <dbReference type="NCBI Taxonomy" id="185243"/>
    <lineage>
        <taxon>Bacteria</taxon>
        <taxon>Bacillati</taxon>
        <taxon>Actinomycetota</taxon>
        <taxon>Actinomycetes</taxon>
        <taxon>Propionibacteriales</taxon>
        <taxon>Nocardioidaceae</taxon>
        <taxon>Propionicimonas</taxon>
    </lineage>
</organism>
<proteinExistence type="predicted"/>
<dbReference type="SUPFAM" id="SSF53335">
    <property type="entry name" value="S-adenosyl-L-methionine-dependent methyltransferases"/>
    <property type="match status" value="1"/>
</dbReference>
<dbReference type="InterPro" id="IPR029063">
    <property type="entry name" value="SAM-dependent_MTases_sf"/>
</dbReference>
<dbReference type="Proteomes" id="UP000226079">
    <property type="component" value="Unassembled WGS sequence"/>
</dbReference>
<sequence length="210" mass="23121">MARLCIADPPYPPAASVRFDRPGGRVVKRSRARRYYGDGTRPRQERPADFHPAAAEWDDPARHAALAQQLATEFDGWAIATTPDGISAYGELPEVRIMAWIKPNNPPTAHRIRGCWEAVLVCPPRDRRAGRAGDFVNDVLTAPSPRIGFVGAKPAAWTWWVLDALGYQPDTDDVIDLFPGSGGVQAAVSAYPTRLPLRPREVMMEGVQRA</sequence>
<accession>A0A2A9CPE2</accession>
<dbReference type="RefSeq" id="WP_098459849.1">
    <property type="nucleotide sequence ID" value="NZ_PDJC01000001.1"/>
</dbReference>
<dbReference type="OrthoDB" id="7574474at2"/>
<dbReference type="EMBL" id="PDJC01000001">
    <property type="protein sequence ID" value="PFG16294.1"/>
    <property type="molecule type" value="Genomic_DNA"/>
</dbReference>
<gene>
    <name evidence="1" type="ORF">ATK74_0828</name>
</gene>
<reference evidence="1 2" key="1">
    <citation type="submission" date="2017-10" db="EMBL/GenBank/DDBJ databases">
        <title>Sequencing the genomes of 1000 actinobacteria strains.</title>
        <authorList>
            <person name="Klenk H.-P."/>
        </authorList>
    </citation>
    <scope>NUCLEOTIDE SEQUENCE [LARGE SCALE GENOMIC DNA]</scope>
    <source>
        <strain evidence="1 2">DSM 15597</strain>
    </source>
</reference>
<evidence type="ECO:0000313" key="1">
    <source>
        <dbReference type="EMBL" id="PFG16294.1"/>
    </source>
</evidence>
<protein>
    <submittedName>
        <fullName evidence="1">Uncharacterized protein</fullName>
    </submittedName>
</protein>
<keyword evidence="2" id="KW-1185">Reference proteome</keyword>